<accession>A0A921HY71</accession>
<reference evidence="8" key="2">
    <citation type="submission" date="2021-09" db="EMBL/GenBank/DDBJ databases">
        <authorList>
            <person name="Gilroy R."/>
        </authorList>
    </citation>
    <scope>NUCLEOTIDE SEQUENCE</scope>
    <source>
        <strain evidence="8">CHK55-1828</strain>
    </source>
</reference>
<evidence type="ECO:0000256" key="3">
    <source>
        <dbReference type="ARBA" id="ARBA00022692"/>
    </source>
</evidence>
<keyword evidence="3 6" id="KW-0812">Transmembrane</keyword>
<evidence type="ECO:0000256" key="1">
    <source>
        <dbReference type="ARBA" id="ARBA00004141"/>
    </source>
</evidence>
<dbReference type="PANTHER" id="PTHR38459">
    <property type="entry name" value="PROPHAGE BACTOPRENOL-LINKED GLUCOSE TRANSLOCASE HOMOLOG"/>
    <property type="match status" value="1"/>
</dbReference>
<feature type="transmembrane region" description="Helical" evidence="6">
    <location>
        <begin position="9"/>
        <end position="31"/>
    </location>
</feature>
<evidence type="ECO:0000313" key="9">
    <source>
        <dbReference type="Proteomes" id="UP000717835"/>
    </source>
</evidence>
<comment type="subcellular location">
    <subcellularLocation>
        <location evidence="1">Membrane</location>
        <topology evidence="1">Multi-pass membrane protein</topology>
    </subcellularLocation>
</comment>
<sequence length="136" mass="15463">MKQVSQLPAFIRFVMVGTLATAIHYGLYFLLQFVIEVNIAYTTGYLISFVANFYLTAYFTFHSRPSWGKAFGFGGAHLCNYLLHMGLLNLFLYLGLSKPLAPIPVFAIAIPANFLMVKFVFRKKKVEMRTDMDSDN</sequence>
<dbReference type="PANTHER" id="PTHR38459:SF1">
    <property type="entry name" value="PROPHAGE BACTOPRENOL-LINKED GLUCOSE TRANSLOCASE HOMOLOG"/>
    <property type="match status" value="1"/>
</dbReference>
<gene>
    <name evidence="8" type="ORF">K8W02_09345</name>
</gene>
<evidence type="ECO:0000256" key="6">
    <source>
        <dbReference type="SAM" id="Phobius"/>
    </source>
</evidence>
<evidence type="ECO:0000259" key="7">
    <source>
        <dbReference type="Pfam" id="PF04138"/>
    </source>
</evidence>
<feature type="domain" description="GtrA/DPMS transmembrane" evidence="7">
    <location>
        <begin position="12"/>
        <end position="120"/>
    </location>
</feature>
<keyword evidence="5 6" id="KW-0472">Membrane</keyword>
<evidence type="ECO:0000256" key="5">
    <source>
        <dbReference type="ARBA" id="ARBA00023136"/>
    </source>
</evidence>
<name>A0A921HY71_9BACT</name>
<feature type="transmembrane region" description="Helical" evidence="6">
    <location>
        <begin position="73"/>
        <end position="94"/>
    </location>
</feature>
<protein>
    <submittedName>
        <fullName evidence="8">GtrA family protein</fullName>
    </submittedName>
</protein>
<reference evidence="8" key="1">
    <citation type="journal article" date="2021" name="PeerJ">
        <title>Extensive microbial diversity within the chicken gut microbiome revealed by metagenomics and culture.</title>
        <authorList>
            <person name="Gilroy R."/>
            <person name="Ravi A."/>
            <person name="Getino M."/>
            <person name="Pursley I."/>
            <person name="Horton D.L."/>
            <person name="Alikhan N.F."/>
            <person name="Baker D."/>
            <person name="Gharbi K."/>
            <person name="Hall N."/>
            <person name="Watson M."/>
            <person name="Adriaenssens E.M."/>
            <person name="Foster-Nyarko E."/>
            <person name="Jarju S."/>
            <person name="Secka A."/>
            <person name="Antonio M."/>
            <person name="Oren A."/>
            <person name="Chaudhuri R.R."/>
            <person name="La Ragione R."/>
            <person name="Hildebrand F."/>
            <person name="Pallen M.J."/>
        </authorList>
    </citation>
    <scope>NUCLEOTIDE SEQUENCE</scope>
    <source>
        <strain evidence="8">CHK55-1828</strain>
    </source>
</reference>
<comment type="similarity">
    <text evidence="2">Belongs to the GtrA family.</text>
</comment>
<dbReference type="InterPro" id="IPR007267">
    <property type="entry name" value="GtrA_DPMS_TM"/>
</dbReference>
<evidence type="ECO:0000313" key="8">
    <source>
        <dbReference type="EMBL" id="HJF92570.1"/>
    </source>
</evidence>
<dbReference type="Proteomes" id="UP000717835">
    <property type="component" value="Unassembled WGS sequence"/>
</dbReference>
<dbReference type="InterPro" id="IPR051401">
    <property type="entry name" value="GtrA_CellWall_Glycosyl"/>
</dbReference>
<feature type="transmembrane region" description="Helical" evidence="6">
    <location>
        <begin position="100"/>
        <end position="121"/>
    </location>
</feature>
<proteinExistence type="inferred from homology"/>
<dbReference type="GO" id="GO:0005886">
    <property type="term" value="C:plasma membrane"/>
    <property type="evidence" value="ECO:0007669"/>
    <property type="project" value="TreeGrafter"/>
</dbReference>
<dbReference type="RefSeq" id="WP_276828269.1">
    <property type="nucleotide sequence ID" value="NZ_CALUIP010000013.1"/>
</dbReference>
<dbReference type="EMBL" id="DYVX01000076">
    <property type="protein sequence ID" value="HJF92570.1"/>
    <property type="molecule type" value="Genomic_DNA"/>
</dbReference>
<organism evidence="8 9">
    <name type="scientific">Mediterranea massiliensis</name>
    <dbReference type="NCBI Taxonomy" id="1841865"/>
    <lineage>
        <taxon>Bacteria</taxon>
        <taxon>Pseudomonadati</taxon>
        <taxon>Bacteroidota</taxon>
        <taxon>Bacteroidia</taxon>
        <taxon>Bacteroidales</taxon>
        <taxon>Bacteroidaceae</taxon>
        <taxon>Mediterranea</taxon>
    </lineage>
</organism>
<dbReference type="GO" id="GO:0000271">
    <property type="term" value="P:polysaccharide biosynthetic process"/>
    <property type="evidence" value="ECO:0007669"/>
    <property type="project" value="InterPro"/>
</dbReference>
<keyword evidence="4 6" id="KW-1133">Transmembrane helix</keyword>
<feature type="transmembrane region" description="Helical" evidence="6">
    <location>
        <begin position="43"/>
        <end position="61"/>
    </location>
</feature>
<evidence type="ECO:0000256" key="2">
    <source>
        <dbReference type="ARBA" id="ARBA00009399"/>
    </source>
</evidence>
<comment type="caution">
    <text evidence="8">The sequence shown here is derived from an EMBL/GenBank/DDBJ whole genome shotgun (WGS) entry which is preliminary data.</text>
</comment>
<dbReference type="Pfam" id="PF04138">
    <property type="entry name" value="GtrA_DPMS_TM"/>
    <property type="match status" value="1"/>
</dbReference>
<dbReference type="AlphaFoldDB" id="A0A921HY71"/>
<evidence type="ECO:0000256" key="4">
    <source>
        <dbReference type="ARBA" id="ARBA00022989"/>
    </source>
</evidence>